<evidence type="ECO:0000313" key="5">
    <source>
        <dbReference type="Proteomes" id="UP000247763"/>
    </source>
</evidence>
<dbReference type="SUPFAM" id="SSF53474">
    <property type="entry name" value="alpha/beta-Hydrolases"/>
    <property type="match status" value="1"/>
</dbReference>
<dbReference type="KEGG" id="phb:HYN04_10945"/>
<feature type="signal peptide" evidence="2">
    <location>
        <begin position="1"/>
        <end position="28"/>
    </location>
</feature>
<evidence type="ECO:0000313" key="4">
    <source>
        <dbReference type="EMBL" id="AWM78224.1"/>
    </source>
</evidence>
<dbReference type="Pfam" id="PF00561">
    <property type="entry name" value="Abhydrolase_1"/>
    <property type="match status" value="1"/>
</dbReference>
<keyword evidence="2" id="KW-0732">Signal</keyword>
<dbReference type="AlphaFoldDB" id="A0A2Z3I3Y6"/>
<feature type="chain" id="PRO_5016414536" evidence="2">
    <location>
        <begin position="29"/>
        <end position="306"/>
    </location>
</feature>
<dbReference type="OrthoDB" id="9804723at2"/>
<name>A0A2Z3I3Y6_9CAUL</name>
<reference evidence="5" key="1">
    <citation type="submission" date="2018-05" db="EMBL/GenBank/DDBJ databases">
        <title>Genome sequencing of Phenylobacterium sp. HYN0004.</title>
        <authorList>
            <person name="Yi H."/>
            <person name="Baek C."/>
        </authorList>
    </citation>
    <scope>NUCLEOTIDE SEQUENCE [LARGE SCALE GENOMIC DNA]</scope>
    <source>
        <strain evidence="5">HYN0004</strain>
    </source>
</reference>
<protein>
    <submittedName>
        <fullName evidence="4">Alpha/beta hydrolase</fullName>
    </submittedName>
</protein>
<evidence type="ECO:0000256" key="1">
    <source>
        <dbReference type="ARBA" id="ARBA00022801"/>
    </source>
</evidence>
<dbReference type="PRINTS" id="PR00111">
    <property type="entry name" value="ABHYDROLASE"/>
</dbReference>
<dbReference type="PRINTS" id="PR00412">
    <property type="entry name" value="EPOXHYDRLASE"/>
</dbReference>
<dbReference type="Proteomes" id="UP000247763">
    <property type="component" value="Chromosome"/>
</dbReference>
<feature type="domain" description="AB hydrolase-1" evidence="3">
    <location>
        <begin position="51"/>
        <end position="289"/>
    </location>
</feature>
<gene>
    <name evidence="4" type="ORF">HYN04_10945</name>
</gene>
<dbReference type="PANTHER" id="PTHR43329">
    <property type="entry name" value="EPOXIDE HYDROLASE"/>
    <property type="match status" value="1"/>
</dbReference>
<dbReference type="InterPro" id="IPR000073">
    <property type="entry name" value="AB_hydrolase_1"/>
</dbReference>
<proteinExistence type="predicted"/>
<dbReference type="RefSeq" id="WP_110450790.1">
    <property type="nucleotide sequence ID" value="NZ_CP029479.1"/>
</dbReference>
<sequence>MTRRPRLAALATLAGLTTLTLGARRAAAAPQDRYADNGGVRIHYVVAGKGPLVVMIHGFPDYWATWKPLMAVLQAAGYRTAALDGRGYNLSDKPEGVEAYAMPNLVRDVAAVIAAEGATDAVVVGHDWGAAIAWQVAITRPDLVNRLVILSVPHPAGFGREMAGNAEQQENSQYARNFQTPGFEKNLIAEGLAGWVKDPAERAGYVEAFRRSSLAGMLNYYRANYPSGAGAAAPVVDREPPPVQAPVLVIHGMKDKALSAAGHAGTWDHVARDTTLLMIPDADHFVQHDAEALVNRTVLSWLADRR</sequence>
<evidence type="ECO:0000259" key="3">
    <source>
        <dbReference type="Pfam" id="PF00561"/>
    </source>
</evidence>
<dbReference type="GO" id="GO:0016787">
    <property type="term" value="F:hydrolase activity"/>
    <property type="evidence" value="ECO:0007669"/>
    <property type="project" value="UniProtKB-KW"/>
</dbReference>
<dbReference type="Gene3D" id="3.40.50.1820">
    <property type="entry name" value="alpha/beta hydrolase"/>
    <property type="match status" value="1"/>
</dbReference>
<dbReference type="EMBL" id="CP029479">
    <property type="protein sequence ID" value="AWM78224.1"/>
    <property type="molecule type" value="Genomic_DNA"/>
</dbReference>
<keyword evidence="1 4" id="KW-0378">Hydrolase</keyword>
<keyword evidence="5" id="KW-1185">Reference proteome</keyword>
<organism evidence="4 5">
    <name type="scientific">Phenylobacterium parvum</name>
    <dbReference type="NCBI Taxonomy" id="2201350"/>
    <lineage>
        <taxon>Bacteria</taxon>
        <taxon>Pseudomonadati</taxon>
        <taxon>Pseudomonadota</taxon>
        <taxon>Alphaproteobacteria</taxon>
        <taxon>Caulobacterales</taxon>
        <taxon>Caulobacteraceae</taxon>
        <taxon>Phenylobacterium</taxon>
    </lineage>
</organism>
<dbReference type="InterPro" id="IPR029058">
    <property type="entry name" value="AB_hydrolase_fold"/>
</dbReference>
<accession>A0A2Z3I3Y6</accession>
<evidence type="ECO:0000256" key="2">
    <source>
        <dbReference type="SAM" id="SignalP"/>
    </source>
</evidence>
<dbReference type="InterPro" id="IPR000639">
    <property type="entry name" value="Epox_hydrolase-like"/>
</dbReference>